<dbReference type="EMBL" id="FWXO01000007">
    <property type="protein sequence ID" value="SMC86346.1"/>
    <property type="molecule type" value="Genomic_DNA"/>
</dbReference>
<dbReference type="AlphaFoldDB" id="A0A1W2CMU6"/>
<evidence type="ECO:0000313" key="2">
    <source>
        <dbReference type="Proteomes" id="UP000192360"/>
    </source>
</evidence>
<dbReference type="STRING" id="504486.SAMN05660703_3078"/>
<dbReference type="Proteomes" id="UP000192360">
    <property type="component" value="Unassembled WGS sequence"/>
</dbReference>
<dbReference type="RefSeq" id="WP_084063043.1">
    <property type="nucleotide sequence ID" value="NZ_FWXO01000007.1"/>
</dbReference>
<keyword evidence="2" id="KW-1185">Reference proteome</keyword>
<name>A0A1W2CMU6_9FLAO</name>
<dbReference type="OrthoDB" id="9943141at2"/>
<evidence type="ECO:0000313" key="1">
    <source>
        <dbReference type="EMBL" id="SMC86346.1"/>
    </source>
</evidence>
<accession>A0A1W2CMU6</accession>
<reference evidence="2" key="1">
    <citation type="submission" date="2017-04" db="EMBL/GenBank/DDBJ databases">
        <authorList>
            <person name="Varghese N."/>
            <person name="Submissions S."/>
        </authorList>
    </citation>
    <scope>NUCLEOTIDE SEQUENCE [LARGE SCALE GENOMIC DNA]</scope>
    <source>
        <strain evidence="2">DSM 21164</strain>
    </source>
</reference>
<proteinExistence type="predicted"/>
<gene>
    <name evidence="1" type="ORF">SAMN05660703_3078</name>
</gene>
<protein>
    <recommendedName>
        <fullName evidence="3">Lipocalin-like domain-containing protein</fullName>
    </recommendedName>
</protein>
<evidence type="ECO:0008006" key="3">
    <source>
        <dbReference type="Google" id="ProtNLM"/>
    </source>
</evidence>
<organism evidence="1 2">
    <name type="scientific">Cellulophaga tyrosinoxydans</name>
    <dbReference type="NCBI Taxonomy" id="504486"/>
    <lineage>
        <taxon>Bacteria</taxon>
        <taxon>Pseudomonadati</taxon>
        <taxon>Bacteroidota</taxon>
        <taxon>Flavobacteriia</taxon>
        <taxon>Flavobacteriales</taxon>
        <taxon>Flavobacteriaceae</taxon>
        <taxon>Cellulophaga</taxon>
    </lineage>
</organism>
<sequence>MKLRILLILFFGINVLSCTNKNSEEEFKTKSELLSEKSPWVYSHYELLEIIDSYGSELTEVEIENINNEENEGWTVSFNTDGTGYSKSPSNITNEWKWKIDTNENLVFIHPNDTTTYADWNVNSSQLYIAFESITYDEQIKVEVLHLGKNVFE</sequence>